<sequence>MQRTRTGNSANGGTIYLSVRMRKSSRLAPPPAAARASHPRIGLNVTTFMSRIDIRSECIALHYYAVFAARPPLCSGF</sequence>
<name>A0A4C1SRC6_EUMVA</name>
<reference evidence="1 2" key="1">
    <citation type="journal article" date="2019" name="Commun. Biol.">
        <title>The bagworm genome reveals a unique fibroin gene that provides high tensile strength.</title>
        <authorList>
            <person name="Kono N."/>
            <person name="Nakamura H."/>
            <person name="Ohtoshi R."/>
            <person name="Tomita M."/>
            <person name="Numata K."/>
            <person name="Arakawa K."/>
        </authorList>
    </citation>
    <scope>NUCLEOTIDE SEQUENCE [LARGE SCALE GENOMIC DNA]</scope>
</reference>
<protein>
    <submittedName>
        <fullName evidence="1">Uncharacterized protein</fullName>
    </submittedName>
</protein>
<gene>
    <name evidence="1" type="ORF">EVAR_3888_1</name>
</gene>
<evidence type="ECO:0000313" key="1">
    <source>
        <dbReference type="EMBL" id="GBP04514.1"/>
    </source>
</evidence>
<evidence type="ECO:0000313" key="2">
    <source>
        <dbReference type="Proteomes" id="UP000299102"/>
    </source>
</evidence>
<comment type="caution">
    <text evidence="1">The sequence shown here is derived from an EMBL/GenBank/DDBJ whole genome shotgun (WGS) entry which is preliminary data.</text>
</comment>
<dbReference type="AlphaFoldDB" id="A0A4C1SRC6"/>
<organism evidence="1 2">
    <name type="scientific">Eumeta variegata</name>
    <name type="common">Bagworm moth</name>
    <name type="synonym">Eumeta japonica</name>
    <dbReference type="NCBI Taxonomy" id="151549"/>
    <lineage>
        <taxon>Eukaryota</taxon>
        <taxon>Metazoa</taxon>
        <taxon>Ecdysozoa</taxon>
        <taxon>Arthropoda</taxon>
        <taxon>Hexapoda</taxon>
        <taxon>Insecta</taxon>
        <taxon>Pterygota</taxon>
        <taxon>Neoptera</taxon>
        <taxon>Endopterygota</taxon>
        <taxon>Lepidoptera</taxon>
        <taxon>Glossata</taxon>
        <taxon>Ditrysia</taxon>
        <taxon>Tineoidea</taxon>
        <taxon>Psychidae</taxon>
        <taxon>Oiketicinae</taxon>
        <taxon>Eumeta</taxon>
    </lineage>
</organism>
<proteinExistence type="predicted"/>
<dbReference type="EMBL" id="BGZK01000014">
    <property type="protein sequence ID" value="GBP04514.1"/>
    <property type="molecule type" value="Genomic_DNA"/>
</dbReference>
<keyword evidence="2" id="KW-1185">Reference proteome</keyword>
<accession>A0A4C1SRC6</accession>
<dbReference type="Proteomes" id="UP000299102">
    <property type="component" value="Unassembled WGS sequence"/>
</dbReference>